<dbReference type="PANTHER" id="PTHR13504">
    <property type="entry name" value="FIDO DOMAIN-CONTAINING PROTEIN DDB_G0283145"/>
    <property type="match status" value="1"/>
</dbReference>
<feature type="binding site" evidence="3">
    <location>
        <begin position="251"/>
        <end position="252"/>
    </location>
    <ligand>
        <name>ATP</name>
        <dbReference type="ChEBI" id="CHEBI:30616"/>
    </ligand>
</feature>
<evidence type="ECO:0000259" key="4">
    <source>
        <dbReference type="PROSITE" id="PS51459"/>
    </source>
</evidence>
<proteinExistence type="predicted"/>
<dbReference type="Proteomes" id="UP000034176">
    <property type="component" value="Unassembled WGS sequence"/>
</dbReference>
<dbReference type="PIRSF" id="PIRSF038925">
    <property type="entry name" value="AMP-prot_trans"/>
    <property type="match status" value="1"/>
</dbReference>
<evidence type="ECO:0000256" key="3">
    <source>
        <dbReference type="PIRSR" id="PIRSR640198-2"/>
    </source>
</evidence>
<protein>
    <recommendedName>
        <fullName evidence="4">Fido domain-containing protein</fullName>
    </recommendedName>
</protein>
<feature type="binding site" evidence="1">
    <location>
        <position position="251"/>
    </location>
    <ligand>
        <name>ATP</name>
        <dbReference type="ChEBI" id="CHEBI:30616"/>
    </ligand>
</feature>
<comment type="caution">
    <text evidence="5">The sequence shown here is derived from an EMBL/GenBank/DDBJ whole genome shotgun (WGS) entry which is preliminary data.</text>
</comment>
<feature type="active site" evidence="2">
    <location>
        <position position="209"/>
    </location>
</feature>
<dbReference type="InterPro" id="IPR003812">
    <property type="entry name" value="Fido"/>
</dbReference>
<accession>A0A0G0B7M6</accession>
<dbReference type="GO" id="GO:0005524">
    <property type="term" value="F:ATP binding"/>
    <property type="evidence" value="ECO:0007669"/>
    <property type="project" value="UniProtKB-KW"/>
</dbReference>
<feature type="binding site" evidence="1">
    <location>
        <position position="77"/>
    </location>
    <ligand>
        <name>ATP</name>
        <dbReference type="ChEBI" id="CHEBI:30616"/>
    </ligand>
</feature>
<reference evidence="5 6" key="1">
    <citation type="journal article" date="2015" name="Nature">
        <title>rRNA introns, odd ribosomes, and small enigmatic genomes across a large radiation of phyla.</title>
        <authorList>
            <person name="Brown C.T."/>
            <person name="Hug L.A."/>
            <person name="Thomas B.C."/>
            <person name="Sharon I."/>
            <person name="Castelle C.J."/>
            <person name="Singh A."/>
            <person name="Wilkins M.J."/>
            <person name="Williams K.H."/>
            <person name="Banfield J.F."/>
        </authorList>
    </citation>
    <scope>NUCLEOTIDE SEQUENCE [LARGE SCALE GENOMIC DNA]</scope>
</reference>
<dbReference type="PATRIC" id="fig|1618434.3.peg.258"/>
<evidence type="ECO:0000256" key="1">
    <source>
        <dbReference type="PIRSR" id="PIRSR038925-1"/>
    </source>
</evidence>
<feature type="binding site" evidence="1">
    <location>
        <position position="209"/>
    </location>
    <ligand>
        <name>ATP</name>
        <dbReference type="ChEBI" id="CHEBI:30616"/>
    </ligand>
</feature>
<feature type="binding site" evidence="1">
    <location>
        <begin position="214"/>
        <end position="220"/>
    </location>
    <ligand>
        <name>ATP</name>
        <dbReference type="ChEBI" id="CHEBI:30616"/>
    </ligand>
</feature>
<dbReference type="Gene3D" id="1.10.3290.10">
    <property type="entry name" value="Fido-like domain"/>
    <property type="match status" value="1"/>
</dbReference>
<dbReference type="AlphaFoldDB" id="A0A0G0B7M6"/>
<sequence length="374" mass="43380">MRTGKYLNQLQGDIRYKAFIPNTLPFKIRHEEKLQSLLSKANLALGRLDGVADILPNVDFFIFMYESKEATISSQIEGTQATFIDVLKKEAKLEDAEIHKDVDEVINYISAMKYGLDRLKDFPLSLRLLKEIHQKLLYEVRGEGKNPGEFRTSQNWIGGPTIETATFVPPPAHEVINLMGNLEEYLHRSGPIPVLIKTGLMHAQFETIHPFLDGNGRVGRLLITFYLCQQQLLQKPLLYLSDYFKRNRQTYYDRLNLLREKDDIEGWLEFFLQGITETSERAVETARKIIKLREHGIKQITKLGRSTEKGITLYDYLFRTPMIRVKDVERIFNIKNPNALVLVSKFVDLGILRELTGFKRNRVFSFADYITLFE</sequence>
<dbReference type="InterPro" id="IPR026287">
    <property type="entry name" value="SoFic-like"/>
</dbReference>
<keyword evidence="1" id="KW-0067">ATP-binding</keyword>
<gene>
    <name evidence="5" type="ORF">UR52_C0004G0001</name>
</gene>
<evidence type="ECO:0000256" key="2">
    <source>
        <dbReference type="PIRSR" id="PIRSR640198-1"/>
    </source>
</evidence>
<name>A0A0G0B7M6_9BACT</name>
<dbReference type="EMBL" id="LBPN01000004">
    <property type="protein sequence ID" value="KKP59716.1"/>
    <property type="molecule type" value="Genomic_DNA"/>
</dbReference>
<dbReference type="InterPro" id="IPR025758">
    <property type="entry name" value="Fic/DOC_N"/>
</dbReference>
<dbReference type="Pfam" id="PF13784">
    <property type="entry name" value="Fic_N"/>
    <property type="match status" value="1"/>
</dbReference>
<keyword evidence="1" id="KW-0547">Nucleotide-binding</keyword>
<dbReference type="SUPFAM" id="SSF140931">
    <property type="entry name" value="Fic-like"/>
    <property type="match status" value="1"/>
</dbReference>
<dbReference type="Pfam" id="PF02661">
    <property type="entry name" value="Fic"/>
    <property type="match status" value="1"/>
</dbReference>
<dbReference type="PANTHER" id="PTHR13504:SF38">
    <property type="entry name" value="FIDO DOMAIN-CONTAINING PROTEIN"/>
    <property type="match status" value="1"/>
</dbReference>
<feature type="binding site" evidence="3">
    <location>
        <begin position="213"/>
        <end position="220"/>
    </location>
    <ligand>
        <name>ATP</name>
        <dbReference type="ChEBI" id="CHEBI:30616"/>
    </ligand>
</feature>
<evidence type="ECO:0000313" key="6">
    <source>
        <dbReference type="Proteomes" id="UP000034176"/>
    </source>
</evidence>
<feature type="domain" description="Fido" evidence="4">
    <location>
        <begin position="124"/>
        <end position="273"/>
    </location>
</feature>
<dbReference type="InterPro" id="IPR036597">
    <property type="entry name" value="Fido-like_dom_sf"/>
</dbReference>
<dbReference type="InterPro" id="IPR040198">
    <property type="entry name" value="Fido_containing"/>
</dbReference>
<dbReference type="PROSITE" id="PS51459">
    <property type="entry name" value="FIDO"/>
    <property type="match status" value="1"/>
</dbReference>
<evidence type="ECO:0000313" key="5">
    <source>
        <dbReference type="EMBL" id="KKP59716.1"/>
    </source>
</evidence>
<organism evidence="5 6">
    <name type="scientific">Candidatus Gottesmanbacteria bacterium GW2011_GWA1_34_13</name>
    <dbReference type="NCBI Taxonomy" id="1618434"/>
    <lineage>
        <taxon>Bacteria</taxon>
        <taxon>Candidatus Gottesmaniibacteriota</taxon>
    </lineage>
</organism>